<evidence type="ECO:0000313" key="2">
    <source>
        <dbReference type="EMBL" id="NVO79374.1"/>
    </source>
</evidence>
<evidence type="ECO:0000256" key="1">
    <source>
        <dbReference type="SAM" id="SignalP"/>
    </source>
</evidence>
<accession>A0A850QSP1</accession>
<dbReference type="RefSeq" id="WP_176804992.1">
    <property type="nucleotide sequence ID" value="NZ_JABXYJ010000014.1"/>
</dbReference>
<keyword evidence="1" id="KW-0732">Signal</keyword>
<dbReference type="EMBL" id="JABXYJ010000014">
    <property type="protein sequence ID" value="NVO79374.1"/>
    <property type="molecule type" value="Genomic_DNA"/>
</dbReference>
<feature type="chain" id="PRO_5032700438" evidence="1">
    <location>
        <begin position="32"/>
        <end position="111"/>
    </location>
</feature>
<reference evidence="2 3" key="1">
    <citation type="submission" date="2020-06" db="EMBL/GenBank/DDBJ databases">
        <authorList>
            <person name="Qiu C."/>
            <person name="Liu Z."/>
        </authorList>
    </citation>
    <scope>NUCLEOTIDE SEQUENCE [LARGE SCALE GENOMIC DNA]</scope>
    <source>
        <strain evidence="2 3">EM 1</strain>
    </source>
</reference>
<gene>
    <name evidence="2" type="ORF">HV832_16265</name>
</gene>
<name>A0A850QSP1_9BURK</name>
<keyword evidence="3" id="KW-1185">Reference proteome</keyword>
<organism evidence="2 3">
    <name type="scientific">Undibacterium oligocarboniphilum</name>
    <dbReference type="NCBI Taxonomy" id="666702"/>
    <lineage>
        <taxon>Bacteria</taxon>
        <taxon>Pseudomonadati</taxon>
        <taxon>Pseudomonadota</taxon>
        <taxon>Betaproteobacteria</taxon>
        <taxon>Burkholderiales</taxon>
        <taxon>Oxalobacteraceae</taxon>
        <taxon>Undibacterium</taxon>
    </lineage>
</organism>
<proteinExistence type="predicted"/>
<protein>
    <submittedName>
        <fullName evidence="2">Uncharacterized protein</fullName>
    </submittedName>
</protein>
<dbReference type="AlphaFoldDB" id="A0A850QSP1"/>
<sequence length="111" mass="11940">MQQTLKTARKIFCLFWSAAIVFTVAPTTASATTPLPVPLSYRALSGLCLLEEKAAIDGVSGAYPIGMVVVTKLGTWKCIEAVMQQSPLTIAGIWVVVPNRPYTIRSGAQEK</sequence>
<dbReference type="Proteomes" id="UP000588051">
    <property type="component" value="Unassembled WGS sequence"/>
</dbReference>
<evidence type="ECO:0000313" key="3">
    <source>
        <dbReference type="Proteomes" id="UP000588051"/>
    </source>
</evidence>
<feature type="signal peptide" evidence="1">
    <location>
        <begin position="1"/>
        <end position="31"/>
    </location>
</feature>
<comment type="caution">
    <text evidence="2">The sequence shown here is derived from an EMBL/GenBank/DDBJ whole genome shotgun (WGS) entry which is preliminary data.</text>
</comment>